<comment type="caution">
    <text evidence="4">The sequence shown here is derived from an EMBL/GenBank/DDBJ whole genome shotgun (WGS) entry which is preliminary data.</text>
</comment>
<dbReference type="SUPFAM" id="SSF54277">
    <property type="entry name" value="CAD &amp; PB1 domains"/>
    <property type="match status" value="1"/>
</dbReference>
<dbReference type="InterPro" id="IPR010481">
    <property type="entry name" value="Cdc24/Scd1_N"/>
</dbReference>
<reference evidence="4 5" key="1">
    <citation type="submission" date="2023-03" db="EMBL/GenBank/DDBJ databases">
        <title>Genome sequence of Lichtheimia ornata CBS 291.66.</title>
        <authorList>
            <person name="Mohabir J.T."/>
            <person name="Shea T.P."/>
            <person name="Kurbessoian T."/>
            <person name="Berby B."/>
            <person name="Fontaine J."/>
            <person name="Livny J."/>
            <person name="Gnirke A."/>
            <person name="Stajich J.E."/>
            <person name="Cuomo C.A."/>
        </authorList>
    </citation>
    <scope>NUCLEOTIDE SEQUENCE [LARGE SCALE GENOMIC DNA]</scope>
    <source>
        <strain evidence="4">CBS 291.66</strain>
    </source>
</reference>
<dbReference type="EMBL" id="JARTCD010000164">
    <property type="protein sequence ID" value="KAJ8651596.1"/>
    <property type="molecule type" value="Genomic_DNA"/>
</dbReference>
<dbReference type="InterPro" id="IPR000219">
    <property type="entry name" value="DH_dom"/>
</dbReference>
<dbReference type="PANTHER" id="PTHR47339">
    <property type="entry name" value="CELL DIVISION CONTROL PROTEIN 24"/>
    <property type="match status" value="1"/>
</dbReference>
<dbReference type="SMART" id="SM00325">
    <property type="entry name" value="RhoGEF"/>
    <property type="match status" value="1"/>
</dbReference>
<dbReference type="Gene3D" id="3.10.20.90">
    <property type="entry name" value="Phosphatidylinositol 3-kinase Catalytic Subunit, Chain A, domain 1"/>
    <property type="match status" value="1"/>
</dbReference>
<dbReference type="Pfam" id="PF00564">
    <property type="entry name" value="PB1"/>
    <property type="match status" value="1"/>
</dbReference>
<dbReference type="AlphaFoldDB" id="A0AAD7USR2"/>
<evidence type="ECO:0000313" key="4">
    <source>
        <dbReference type="EMBL" id="KAJ8651596.1"/>
    </source>
</evidence>
<organism evidence="4 5">
    <name type="scientific">Lichtheimia ornata</name>
    <dbReference type="NCBI Taxonomy" id="688661"/>
    <lineage>
        <taxon>Eukaryota</taxon>
        <taxon>Fungi</taxon>
        <taxon>Fungi incertae sedis</taxon>
        <taxon>Mucoromycota</taxon>
        <taxon>Mucoromycotina</taxon>
        <taxon>Mucoromycetes</taxon>
        <taxon>Mucorales</taxon>
        <taxon>Lichtheimiaceae</taxon>
        <taxon>Lichtheimia</taxon>
    </lineage>
</organism>
<accession>A0AAD7USR2</accession>
<dbReference type="GO" id="GO:0031106">
    <property type="term" value="P:septin ring organization"/>
    <property type="evidence" value="ECO:0007669"/>
    <property type="project" value="TreeGrafter"/>
</dbReference>
<dbReference type="Pfam" id="PF06395">
    <property type="entry name" value="CDC24"/>
    <property type="match status" value="1"/>
</dbReference>
<dbReference type="GO" id="GO:0035556">
    <property type="term" value="P:intracellular signal transduction"/>
    <property type="evidence" value="ECO:0007669"/>
    <property type="project" value="InterPro"/>
</dbReference>
<dbReference type="SMART" id="SM00666">
    <property type="entry name" value="PB1"/>
    <property type="match status" value="1"/>
</dbReference>
<dbReference type="SUPFAM" id="SSF50729">
    <property type="entry name" value="PH domain-like"/>
    <property type="match status" value="1"/>
</dbReference>
<dbReference type="InterPro" id="IPR001331">
    <property type="entry name" value="GDS_CDC24_CS"/>
</dbReference>
<dbReference type="PROSITE" id="PS50010">
    <property type="entry name" value="DH_2"/>
    <property type="match status" value="1"/>
</dbReference>
<evidence type="ECO:0000313" key="5">
    <source>
        <dbReference type="Proteomes" id="UP001234581"/>
    </source>
</evidence>
<dbReference type="CDD" id="cd00160">
    <property type="entry name" value="RhoGEF"/>
    <property type="match status" value="1"/>
</dbReference>
<dbReference type="InterPro" id="IPR036872">
    <property type="entry name" value="CH_dom_sf"/>
</dbReference>
<dbReference type="GO" id="GO:0005085">
    <property type="term" value="F:guanyl-nucleotide exchange factor activity"/>
    <property type="evidence" value="ECO:0007669"/>
    <property type="project" value="InterPro"/>
</dbReference>
<keyword evidence="5" id="KW-1185">Reference proteome</keyword>
<feature type="region of interest" description="Disordered" evidence="1">
    <location>
        <begin position="735"/>
        <end position="755"/>
    </location>
</feature>
<dbReference type="RefSeq" id="XP_058336510.1">
    <property type="nucleotide sequence ID" value="XM_058492720.1"/>
</dbReference>
<dbReference type="Gene3D" id="1.10.418.10">
    <property type="entry name" value="Calponin-like domain"/>
    <property type="match status" value="1"/>
</dbReference>
<dbReference type="Gene3D" id="1.20.900.10">
    <property type="entry name" value="Dbl homology (DH) domain"/>
    <property type="match status" value="1"/>
</dbReference>
<gene>
    <name evidence="4" type="ORF">O0I10_012833</name>
</gene>
<dbReference type="Pfam" id="PF00621">
    <property type="entry name" value="RhoGEF"/>
    <property type="match status" value="1"/>
</dbReference>
<feature type="domain" description="DH" evidence="2">
    <location>
        <begin position="166"/>
        <end position="340"/>
    </location>
</feature>
<dbReference type="GO" id="GO:0005737">
    <property type="term" value="C:cytoplasm"/>
    <property type="evidence" value="ECO:0007669"/>
    <property type="project" value="TreeGrafter"/>
</dbReference>
<protein>
    <submittedName>
        <fullName evidence="4">Uncharacterized protein</fullName>
    </submittedName>
</protein>
<proteinExistence type="predicted"/>
<dbReference type="GO" id="GO:0005634">
    <property type="term" value="C:nucleus"/>
    <property type="evidence" value="ECO:0007669"/>
    <property type="project" value="TreeGrafter"/>
</dbReference>
<feature type="compositionally biased region" description="Polar residues" evidence="1">
    <location>
        <begin position="629"/>
        <end position="664"/>
    </location>
</feature>
<dbReference type="GeneID" id="83220167"/>
<feature type="region of interest" description="Disordered" evidence="1">
    <location>
        <begin position="535"/>
        <end position="664"/>
    </location>
</feature>
<dbReference type="PROSITE" id="PS00741">
    <property type="entry name" value="DH_1"/>
    <property type="match status" value="1"/>
</dbReference>
<feature type="compositionally biased region" description="Basic residues" evidence="1">
    <location>
        <begin position="566"/>
        <end position="582"/>
    </location>
</feature>
<dbReference type="InterPro" id="IPR053026">
    <property type="entry name" value="CDC42_GEF"/>
</dbReference>
<dbReference type="InterPro" id="IPR011993">
    <property type="entry name" value="PH-like_dom_sf"/>
</dbReference>
<dbReference type="PANTHER" id="PTHR47339:SF1">
    <property type="entry name" value="CELL DIVISION CONTROL PROTEIN 24"/>
    <property type="match status" value="1"/>
</dbReference>
<evidence type="ECO:0000259" key="3">
    <source>
        <dbReference type="PROSITE" id="PS51745"/>
    </source>
</evidence>
<evidence type="ECO:0000259" key="2">
    <source>
        <dbReference type="PROSITE" id="PS50010"/>
    </source>
</evidence>
<dbReference type="InterPro" id="IPR053793">
    <property type="entry name" value="PB1-like"/>
</dbReference>
<dbReference type="Pfam" id="PF15411">
    <property type="entry name" value="PH_10"/>
    <property type="match status" value="1"/>
</dbReference>
<dbReference type="GO" id="GO:0000935">
    <property type="term" value="C:division septum"/>
    <property type="evidence" value="ECO:0007669"/>
    <property type="project" value="TreeGrafter"/>
</dbReference>
<dbReference type="InterPro" id="IPR000270">
    <property type="entry name" value="PB1_dom"/>
</dbReference>
<dbReference type="PROSITE" id="PS51745">
    <property type="entry name" value="PB1"/>
    <property type="match status" value="1"/>
</dbReference>
<dbReference type="SUPFAM" id="SSF48065">
    <property type="entry name" value="DBL homology domain (DH-domain)"/>
    <property type="match status" value="1"/>
</dbReference>
<dbReference type="SUPFAM" id="SSF47576">
    <property type="entry name" value="Calponin-homology domain, CH-domain"/>
    <property type="match status" value="1"/>
</dbReference>
<dbReference type="CDD" id="cd05992">
    <property type="entry name" value="PB1"/>
    <property type="match status" value="1"/>
</dbReference>
<dbReference type="Proteomes" id="UP001234581">
    <property type="component" value="Unassembled WGS sequence"/>
</dbReference>
<evidence type="ECO:0000256" key="1">
    <source>
        <dbReference type="SAM" id="MobiDB-lite"/>
    </source>
</evidence>
<feature type="compositionally biased region" description="Polar residues" evidence="1">
    <location>
        <begin position="583"/>
        <end position="596"/>
    </location>
</feature>
<dbReference type="InterPro" id="IPR035899">
    <property type="entry name" value="DBL_dom_sf"/>
</dbReference>
<dbReference type="CDD" id="cd00014">
    <property type="entry name" value="CH_SF"/>
    <property type="match status" value="1"/>
</dbReference>
<feature type="compositionally biased region" description="Polar residues" evidence="1">
    <location>
        <begin position="537"/>
        <end position="554"/>
    </location>
</feature>
<sequence length="858" mass="97059">MEPVADPLHYPLMQPSSLYHTCRSVLDGMAAVPGLLPYLDNETTTTQQHNDPLSKLWSICRQGSSLCLLFNTLRSDTPIKLQQNDGTSMKPKACVYHFIIACRDHLKLPEDQLFTVTDLYQDDTNGFVKVVNTVNHLLELLEDGGMILIQRSSPHPTNYSDQPKSTRDKVVSELLETERKYVHDLEKLQHCMRQAQTQQVLSPDTLHQLFGNLNALVDFQRWFLVFAESNADRAPEEQRFGQLFIQQENAFSVYEPFCANFQTAQCLVVQEATKLQQLTDITNPAYELPSLLIKPVQRVCKYPLLVQELLKATPEEWAFYEETKLGLEAIQRVAAKINETKRRQENQLLAEDLKRRVVDNRHHCDIPGCGQLLLHERVVLHRNEVDHDVLLYLFEKALLICMDEKDINKKNAAKGSKKKTKMSKDGPGLVIRGQISLSQIAQASDISHDGQHALKLFWSERDQRSCSFTITNCVLKFRNEELLKQWNAALDKLIKIDKRLSRESRAAAEALVRKHQPEMASSTGIWEGAHQLPEEYGSSSSDIDFSHIQRSTNSSDEDDTSLQGRLRSHSHHAVSQRQHTRTGSKSSASMPPTSNSNDRRHQYYTATMPGMSLPPLPRDTLAGEFSPLSYPSSPLTGSFPSTPSISNRTSTCSAGSGQQTPQRNRTANELSSLLNGPVFLENEDEDDFCRAITAPFMQEARYRSQSSPDIASFEQEEPSMTINSRTLYHVEPKSNSSFANRHHESHDGTSRMAPNDSNMVAAAAAADEDDEEAHDRRPLVIKAKLNYMNDLYVIKVPICASYNDLMERIQRKVQSKHQFTLKYQDEDGDLVIMSSDEDVQIGFESRGASNTVQIHVIH</sequence>
<dbReference type="Gene3D" id="2.30.29.30">
    <property type="entry name" value="Pleckstrin-homology domain (PH domain)/Phosphotyrosine-binding domain (PTB)"/>
    <property type="match status" value="1"/>
</dbReference>
<name>A0AAD7USR2_9FUNG</name>
<dbReference type="GO" id="GO:0030010">
    <property type="term" value="P:establishment of cell polarity"/>
    <property type="evidence" value="ECO:0007669"/>
    <property type="project" value="TreeGrafter"/>
</dbReference>
<feature type="domain" description="PB1" evidence="3">
    <location>
        <begin position="778"/>
        <end position="858"/>
    </location>
</feature>
<dbReference type="GO" id="GO:0043332">
    <property type="term" value="C:mating projection tip"/>
    <property type="evidence" value="ECO:0007669"/>
    <property type="project" value="TreeGrafter"/>
</dbReference>